<evidence type="ECO:0000313" key="3">
    <source>
        <dbReference type="EMBL" id="CAF2907062.1"/>
    </source>
</evidence>
<gene>
    <name evidence="3" type="ORF">LSAA_7274</name>
</gene>
<dbReference type="OrthoDB" id="10249667at2759"/>
<proteinExistence type="predicted"/>
<dbReference type="Proteomes" id="UP000675881">
    <property type="component" value="Chromosome 3"/>
</dbReference>
<dbReference type="InterPro" id="IPR041366">
    <property type="entry name" value="Pre-PUA"/>
</dbReference>
<evidence type="ECO:0000256" key="1">
    <source>
        <dbReference type="SAM" id="MobiDB-lite"/>
    </source>
</evidence>
<dbReference type="GO" id="GO:0001731">
    <property type="term" value="P:formation of translation preinitiation complex"/>
    <property type="evidence" value="ECO:0007669"/>
    <property type="project" value="TreeGrafter"/>
</dbReference>
<protein>
    <submittedName>
        <fullName evidence="3">(salmon louse) hypothetical protein</fullName>
    </submittedName>
</protein>
<feature type="compositionally biased region" description="Pro residues" evidence="1">
    <location>
        <begin position="143"/>
        <end position="152"/>
    </location>
</feature>
<organism evidence="3 4">
    <name type="scientific">Lepeophtheirus salmonis</name>
    <name type="common">Salmon louse</name>
    <name type="synonym">Caligus salmonis</name>
    <dbReference type="NCBI Taxonomy" id="72036"/>
    <lineage>
        <taxon>Eukaryota</taxon>
        <taxon>Metazoa</taxon>
        <taxon>Ecdysozoa</taxon>
        <taxon>Arthropoda</taxon>
        <taxon>Crustacea</taxon>
        <taxon>Multicrustacea</taxon>
        <taxon>Hexanauplia</taxon>
        <taxon>Copepoda</taxon>
        <taxon>Siphonostomatoida</taxon>
        <taxon>Caligidae</taxon>
        <taxon>Lepeophtheirus</taxon>
    </lineage>
</organism>
<sequence length="165" mass="18830">MDYVLLRTRSSRRREQPPLIPILIKISSCANSSYSLYNKRAGGRKNETYKTGSSIILREDKRMFKKFEEKESVSGITQLKSSVQKGIRAKILDAYPDIADYLDLFLPKKDAFRIVKCHEHIELLVNSSGALLFFRQRDSPLDPHTPPPPSIPLPFTSSNGGQRRH</sequence>
<evidence type="ECO:0000259" key="2">
    <source>
        <dbReference type="Pfam" id="PF17832"/>
    </source>
</evidence>
<name>A0A7R8CRX8_LEPSM</name>
<dbReference type="PANTHER" id="PTHR22798">
    <property type="entry name" value="MCT-1 PROTEIN"/>
    <property type="match status" value="1"/>
</dbReference>
<keyword evidence="4" id="KW-1185">Reference proteome</keyword>
<dbReference type="Gene3D" id="3.10.400.20">
    <property type="match status" value="1"/>
</dbReference>
<dbReference type="AlphaFoldDB" id="A0A7R8CRX8"/>
<feature type="domain" description="Pre-PUA" evidence="2">
    <location>
        <begin position="67"/>
        <end position="144"/>
    </location>
</feature>
<dbReference type="PANTHER" id="PTHR22798:SF0">
    <property type="entry name" value="MALIGNANT T-CELL-AMPLIFIED SEQUENCE 1"/>
    <property type="match status" value="1"/>
</dbReference>
<dbReference type="InterPro" id="IPR016437">
    <property type="entry name" value="MCT-1/Tma20"/>
</dbReference>
<evidence type="ECO:0000313" key="4">
    <source>
        <dbReference type="Proteomes" id="UP000675881"/>
    </source>
</evidence>
<dbReference type="Pfam" id="PF17832">
    <property type="entry name" value="Pre-PUA"/>
    <property type="match status" value="1"/>
</dbReference>
<accession>A0A7R8CRX8</accession>
<reference evidence="3" key="1">
    <citation type="submission" date="2021-02" db="EMBL/GenBank/DDBJ databases">
        <authorList>
            <person name="Bekaert M."/>
        </authorList>
    </citation>
    <scope>NUCLEOTIDE SEQUENCE</scope>
    <source>
        <strain evidence="3">IoA-00</strain>
    </source>
</reference>
<feature type="region of interest" description="Disordered" evidence="1">
    <location>
        <begin position="138"/>
        <end position="165"/>
    </location>
</feature>
<dbReference type="CDD" id="cd11609">
    <property type="entry name" value="MCT1_N"/>
    <property type="match status" value="1"/>
</dbReference>
<dbReference type="EMBL" id="HG994582">
    <property type="protein sequence ID" value="CAF2907062.1"/>
    <property type="molecule type" value="Genomic_DNA"/>
</dbReference>